<protein>
    <recommendedName>
        <fullName evidence="13 17">Hyaluronidase</fullName>
        <ecNumber evidence="13 17">3.2.1.35</ecNumber>
    </recommendedName>
</protein>
<evidence type="ECO:0000256" key="12">
    <source>
        <dbReference type="ARBA" id="ARBA00023295"/>
    </source>
</evidence>
<dbReference type="Gene3D" id="3.20.20.70">
    <property type="entry name" value="Aldolase class I"/>
    <property type="match status" value="1"/>
</dbReference>
<keyword evidence="11" id="KW-0449">Lipoprotein</keyword>
<evidence type="ECO:0000256" key="9">
    <source>
        <dbReference type="ARBA" id="ARBA00023157"/>
    </source>
</evidence>
<dbReference type="GO" id="GO:0098552">
    <property type="term" value="C:side of membrane"/>
    <property type="evidence" value="ECO:0007669"/>
    <property type="project" value="UniProtKB-KW"/>
</dbReference>
<dbReference type="GO" id="GO:0030214">
    <property type="term" value="P:hyaluronan catabolic process"/>
    <property type="evidence" value="ECO:0007669"/>
    <property type="project" value="TreeGrafter"/>
</dbReference>
<evidence type="ECO:0000256" key="7">
    <source>
        <dbReference type="ARBA" id="ARBA00022801"/>
    </source>
</evidence>
<dbReference type="GeneTree" id="ENSGT01020000230364"/>
<evidence type="ECO:0000256" key="10">
    <source>
        <dbReference type="ARBA" id="ARBA00023180"/>
    </source>
</evidence>
<dbReference type="PRINTS" id="PR00848">
    <property type="entry name" value="SPERMPH20"/>
</dbReference>
<feature type="disulfide bond" evidence="16">
    <location>
        <begin position="224"/>
        <end position="238"/>
    </location>
</feature>
<evidence type="ECO:0000256" key="16">
    <source>
        <dbReference type="PIRSR" id="PIRSR038193-3"/>
    </source>
</evidence>
<keyword evidence="9 16" id="KW-1015">Disulfide bond</keyword>
<evidence type="ECO:0000256" key="2">
    <source>
        <dbReference type="ARBA" id="ARBA00004609"/>
    </source>
</evidence>
<evidence type="ECO:0000256" key="13">
    <source>
        <dbReference type="PIRNR" id="PIRNR038193"/>
    </source>
</evidence>
<comment type="similarity">
    <text evidence="3 13 17">Belongs to the glycosyl hydrolase 56 family.</text>
</comment>
<keyword evidence="4" id="KW-1003">Cell membrane</keyword>
<dbReference type="PANTHER" id="PTHR11769:SF20">
    <property type="entry name" value="HYALURONIDASE PH-20"/>
    <property type="match status" value="1"/>
</dbReference>
<dbReference type="PIRSF" id="PIRSF038193">
    <property type="entry name" value="Hyaluronidase"/>
    <property type="match status" value="1"/>
</dbReference>
<dbReference type="Pfam" id="PF01630">
    <property type="entry name" value="Glyco_hydro_56"/>
    <property type="match status" value="1"/>
</dbReference>
<evidence type="ECO:0000256" key="17">
    <source>
        <dbReference type="RuleBase" id="RU610713"/>
    </source>
</evidence>
<keyword evidence="6" id="KW-0732">Signal</keyword>
<keyword evidence="8" id="KW-0472">Membrane</keyword>
<name>A0A452TH52_URSMA</name>
<feature type="disulfide bond" evidence="16">
    <location>
        <begin position="377"/>
        <end position="388"/>
    </location>
</feature>
<feature type="active site" description="Proton donor" evidence="14">
    <location>
        <position position="148"/>
    </location>
</feature>
<evidence type="ECO:0000256" key="11">
    <source>
        <dbReference type="ARBA" id="ARBA00023288"/>
    </source>
</evidence>
<comment type="catalytic activity">
    <reaction evidence="1 13 17">
        <text>Random hydrolysis of (1-&gt;4)-linkages between N-acetyl-beta-D-glucosamine and D-glucuronate residues in hyaluronate.</text>
        <dbReference type="EC" id="3.2.1.35"/>
    </reaction>
</comment>
<evidence type="ECO:0000313" key="18">
    <source>
        <dbReference type="Ensembl" id="ENSUMAP00000007367"/>
    </source>
</evidence>
<dbReference type="GO" id="GO:0005886">
    <property type="term" value="C:plasma membrane"/>
    <property type="evidence" value="ECO:0007669"/>
    <property type="project" value="UniProtKB-SubCell"/>
</dbReference>
<reference evidence="18" key="1">
    <citation type="submission" date="2019-03" db="UniProtKB">
        <authorList>
            <consortium name="Ensembl"/>
        </authorList>
    </citation>
    <scope>IDENTIFICATION</scope>
</reference>
<dbReference type="FunFam" id="3.20.20.70:FF:000065">
    <property type="entry name" value="Hyaluronidase"/>
    <property type="match status" value="1"/>
</dbReference>
<dbReference type="GO" id="GO:0005975">
    <property type="term" value="P:carbohydrate metabolic process"/>
    <property type="evidence" value="ECO:0007669"/>
    <property type="project" value="UniProtKB-UniRule"/>
</dbReference>
<keyword evidence="12 13" id="KW-0326">Glycosidase</keyword>
<accession>A0A452TH52</accession>
<dbReference type="PRINTS" id="PR00846">
    <property type="entry name" value="GLHYDRLASE56"/>
</dbReference>
<dbReference type="GO" id="GO:0001669">
    <property type="term" value="C:acrosomal vesicle"/>
    <property type="evidence" value="ECO:0007669"/>
    <property type="project" value="TreeGrafter"/>
</dbReference>
<dbReference type="PANTHER" id="PTHR11769">
    <property type="entry name" value="HYALURONIDASE"/>
    <property type="match status" value="1"/>
</dbReference>
<dbReference type="PIRSF" id="PIRSF500773">
    <property type="entry name" value="Hyaluronidase_PH20_Hyal5"/>
    <property type="match status" value="1"/>
</dbReference>
<dbReference type="Ensembl" id="ENSUMAT00000008835.1">
    <property type="protein sequence ID" value="ENSUMAP00000007367.1"/>
    <property type="gene ID" value="ENSUMAG00000005678.1"/>
</dbReference>
<feature type="disulfide bond" evidence="16">
    <location>
        <begin position="438"/>
        <end position="444"/>
    </location>
</feature>
<dbReference type="InterPro" id="IPR018155">
    <property type="entry name" value="Hyaluronidase"/>
</dbReference>
<dbReference type="InterPro" id="IPR013785">
    <property type="entry name" value="Aldolase_TIM"/>
</dbReference>
<evidence type="ECO:0000256" key="4">
    <source>
        <dbReference type="ARBA" id="ARBA00022475"/>
    </source>
</evidence>
<dbReference type="AlphaFoldDB" id="A0A452TH52"/>
<feature type="disulfide bond" evidence="16">
    <location>
        <begin position="382"/>
        <end position="436"/>
    </location>
</feature>
<dbReference type="InterPro" id="IPR017853">
    <property type="entry name" value="GH"/>
</dbReference>
<evidence type="ECO:0000256" key="6">
    <source>
        <dbReference type="ARBA" id="ARBA00022729"/>
    </source>
</evidence>
<dbReference type="GO" id="GO:0004415">
    <property type="term" value="F:hyalurononglucosaminidase activity"/>
    <property type="evidence" value="ECO:0007669"/>
    <property type="project" value="UniProtKB-UniRule"/>
</dbReference>
<keyword evidence="7 13" id="KW-0378">Hydrolase</keyword>
<keyword evidence="10" id="KW-0325">Glycoprotein</keyword>
<dbReference type="GO" id="GO:0007342">
    <property type="term" value="P:fusion of sperm to egg plasma membrane involved in single fertilization"/>
    <property type="evidence" value="ECO:0007669"/>
    <property type="project" value="InterPro"/>
</dbReference>
<feature type="disulfide bond" evidence="16">
    <location>
        <begin position="60"/>
        <end position="352"/>
    </location>
</feature>
<dbReference type="InterPro" id="IPR001439">
    <property type="entry name" value="Hyaluronidase_PH20/Hyal5"/>
</dbReference>
<dbReference type="SUPFAM" id="SSF51445">
    <property type="entry name" value="(Trans)glycosidases"/>
    <property type="match status" value="1"/>
</dbReference>
<gene>
    <name evidence="18" type="primary">SPAM1</name>
</gene>
<proteinExistence type="inferred from homology"/>
<evidence type="ECO:0000256" key="14">
    <source>
        <dbReference type="PIRSR" id="PIRSR038193-1"/>
    </source>
</evidence>
<evidence type="ECO:0000256" key="1">
    <source>
        <dbReference type="ARBA" id="ARBA00000251"/>
    </source>
</evidence>
<comment type="subcellular location">
    <subcellularLocation>
        <location evidence="2">Cell membrane</location>
        <topology evidence="2">Lipid-anchor</topology>
        <topology evidence="2">GPI-anchor</topology>
    </subcellularLocation>
</comment>
<evidence type="ECO:0000256" key="5">
    <source>
        <dbReference type="ARBA" id="ARBA00022622"/>
    </source>
</evidence>
<evidence type="ECO:0000256" key="3">
    <source>
        <dbReference type="ARBA" id="ARBA00008871"/>
    </source>
</evidence>
<dbReference type="EC" id="3.2.1.35" evidence="13 17"/>
<evidence type="ECO:0000256" key="15">
    <source>
        <dbReference type="PIRSR" id="PIRSR038193-2"/>
    </source>
</evidence>
<keyword evidence="5" id="KW-0336">GPI-anchor</keyword>
<dbReference type="GlyCosmos" id="A0A452TH52">
    <property type="glycosylation" value="1 site, No reported glycans"/>
</dbReference>
<organism evidence="18">
    <name type="scientific">Ursus maritimus</name>
    <name type="common">Polar bear</name>
    <name type="synonym">Thalarctos maritimus</name>
    <dbReference type="NCBI Taxonomy" id="29073"/>
    <lineage>
        <taxon>Eukaryota</taxon>
        <taxon>Metazoa</taxon>
        <taxon>Chordata</taxon>
        <taxon>Craniata</taxon>
        <taxon>Vertebrata</taxon>
        <taxon>Euteleostomi</taxon>
        <taxon>Mammalia</taxon>
        <taxon>Eutheria</taxon>
        <taxon>Laurasiatheria</taxon>
        <taxon>Carnivora</taxon>
        <taxon>Caniformia</taxon>
        <taxon>Ursidae</taxon>
        <taxon>Ursus</taxon>
    </lineage>
</organism>
<evidence type="ECO:0000256" key="8">
    <source>
        <dbReference type="ARBA" id="ARBA00023136"/>
    </source>
</evidence>
<feature type="glycosylation site" description="N-linked (GlcNAc...) asparagine" evidence="15">
    <location>
        <position position="369"/>
    </location>
</feature>
<sequence length="545" mass="62211">MAVLRFQRIFFRSFVGSRGATQAVLTFLLIPCCLTQEFRAPPFIPNVSFLWGWNAPTELCAQKFNVQLDLNLFSLIGSPRKSATGQGITLFYADRLGYYPHIDEKTGKNVNGGIPQSGNLKKHLEKAKKDIAYYIQTDSIGLAVIDWENWRPVWARNWKPKDIYKHQSIELVQQQHIELNVTEATKIAKADFEKAGKCFMQETLKLGKSLRPNYLWGYYLFPDCYNHNYKKPDYNGSCSDLEKKRNDELNWIWKESTALFPSIYLNTILKSSPYAALYVRNRVWEAIRVSQVSSVKHPLPIFVYARPVFTDVSLKYLSEDDLVNTIGETVSLGVSGMIIWGSLNLSQNVQSCTELDNYMKNTLNPYIINVTLAAKMCNQVLCQEQGVCIRKHWNSNDYLHLNPDNFAIQLEKSGRYTVQGKPTLEDLQQFSKQFYCSCYADVRCKERVDMTEIHTVKVCVAGDVCIDSFLNSEPSGHLSSWKGKSATASNILAAMPPAFLSFPQFTIITSYYLSYLISTLLHQIYHKNTQVCFFGSFPYEASCVT</sequence>